<dbReference type="EMBL" id="JADEWB010000258">
    <property type="protein sequence ID" value="MBE9239066.1"/>
    <property type="molecule type" value="Genomic_DNA"/>
</dbReference>
<evidence type="ECO:0000313" key="2">
    <source>
        <dbReference type="Proteomes" id="UP000606776"/>
    </source>
</evidence>
<dbReference type="Proteomes" id="UP000606776">
    <property type="component" value="Unassembled WGS sequence"/>
</dbReference>
<proteinExistence type="predicted"/>
<keyword evidence="2" id="KW-1185">Reference proteome</keyword>
<organism evidence="1 2">
    <name type="scientific">Sphaerospermopsis aphanizomenoides LEGE 00250</name>
    <dbReference type="NCBI Taxonomy" id="2777972"/>
    <lineage>
        <taxon>Bacteria</taxon>
        <taxon>Bacillati</taxon>
        <taxon>Cyanobacteriota</taxon>
        <taxon>Cyanophyceae</taxon>
        <taxon>Nostocales</taxon>
        <taxon>Aphanizomenonaceae</taxon>
        <taxon>Sphaerospermopsis</taxon>
        <taxon>Sphaerospermopsis aphanizomenoides</taxon>
    </lineage>
</organism>
<reference evidence="1 2" key="1">
    <citation type="submission" date="2020-10" db="EMBL/GenBank/DDBJ databases">
        <authorList>
            <person name="Castelo-Branco R."/>
            <person name="Eusebio N."/>
            <person name="Adriana R."/>
            <person name="Vieira A."/>
            <person name="Brugerolle De Fraissinette N."/>
            <person name="Rezende De Castro R."/>
            <person name="Schneider M.P."/>
            <person name="Vasconcelos V."/>
            <person name="Leao P.N."/>
        </authorList>
    </citation>
    <scope>NUCLEOTIDE SEQUENCE [LARGE SCALE GENOMIC DNA]</scope>
    <source>
        <strain evidence="1 2">LEGE 00250</strain>
    </source>
</reference>
<name>A0ABR9VKN9_9CYAN</name>
<protein>
    <submittedName>
        <fullName evidence="1">Uncharacterized protein</fullName>
    </submittedName>
</protein>
<gene>
    <name evidence="1" type="ORF">IQ227_24370</name>
</gene>
<evidence type="ECO:0000313" key="1">
    <source>
        <dbReference type="EMBL" id="MBE9239066.1"/>
    </source>
</evidence>
<accession>A0ABR9VKN9</accession>
<comment type="caution">
    <text evidence="1">The sequence shown here is derived from an EMBL/GenBank/DDBJ whole genome shotgun (WGS) entry which is preliminary data.</text>
</comment>
<sequence>MMVTVSIKDEYIEVLSALGDLQESMDLALKQYTLDKIAVKIAELRHRDIKYQEKYQLDYSRFCQKIYEDEEFLQQIENSVDKTWEIDLADWEFCHKGVEDWIEKLQTILLTYVKFSNCC</sequence>